<accession>A0A8C5Q6Q4</accession>
<keyword evidence="4 6" id="KW-0472">Membrane</keyword>
<protein>
    <recommendedName>
        <fullName evidence="9">PQ-loop repeat-containing protein 1</fullName>
    </recommendedName>
</protein>
<dbReference type="PANTHER" id="PTHR14856">
    <property type="entry name" value="PQ-LOOP REPEAT-CONTAINING PROTEIN 1-LIKE PROTEIN"/>
    <property type="match status" value="1"/>
</dbReference>
<dbReference type="Gene3D" id="1.20.1280.290">
    <property type="match status" value="1"/>
</dbReference>
<sequence length="263" mass="29622">MDPPDVAGESWSLLSLVSSVFIVFGGLLPYLPQYQQIKRTSNPDGFSTLVCLVLLVANILRIFFWFGKIFEFPLLLQSILMIVTMLVLLNLCCSLESENRVSTKQHHFTDFDLEYFWKWSRFEDYVQFCLSLAISAALMTYAFYDSPVFVEGIGLVSLLTEATLGLPQLLENFKNRSTQGMRVDGDICKKNPVPLSHDKECECGTCSNVGRSRLALCWKNGDTPCSQRGETSKQSSSRGSLCLYQTSPSRAGRSFALTYIPRR</sequence>
<dbReference type="OrthoDB" id="292213at2759"/>
<dbReference type="GO" id="GO:0005802">
    <property type="term" value="C:trans-Golgi network"/>
    <property type="evidence" value="ECO:0007669"/>
    <property type="project" value="TreeGrafter"/>
</dbReference>
<name>A0A8C5Q6Q4_9ANUR</name>
<dbReference type="GO" id="GO:0045332">
    <property type="term" value="P:phospholipid translocation"/>
    <property type="evidence" value="ECO:0007669"/>
    <property type="project" value="TreeGrafter"/>
</dbReference>
<evidence type="ECO:0000313" key="8">
    <source>
        <dbReference type="Proteomes" id="UP000694569"/>
    </source>
</evidence>
<feature type="transmembrane region" description="Helical" evidence="6">
    <location>
        <begin position="12"/>
        <end position="32"/>
    </location>
</feature>
<keyword evidence="3 6" id="KW-1133">Transmembrane helix</keyword>
<dbReference type="GO" id="GO:0042147">
    <property type="term" value="P:retrograde transport, endosome to Golgi"/>
    <property type="evidence" value="ECO:0007669"/>
    <property type="project" value="TreeGrafter"/>
</dbReference>
<reference evidence="7" key="2">
    <citation type="submission" date="2025-09" db="UniProtKB">
        <authorList>
            <consortium name="Ensembl"/>
        </authorList>
    </citation>
    <scope>IDENTIFICATION</scope>
</reference>
<evidence type="ECO:0000313" key="7">
    <source>
        <dbReference type="Ensembl" id="ENSLLEP00000032566.1"/>
    </source>
</evidence>
<feature type="transmembrane region" description="Helical" evidence="6">
    <location>
        <begin position="125"/>
        <end position="144"/>
    </location>
</feature>
<dbReference type="Proteomes" id="UP000694569">
    <property type="component" value="Unplaced"/>
</dbReference>
<feature type="transmembrane region" description="Helical" evidence="6">
    <location>
        <begin position="44"/>
        <end position="66"/>
    </location>
</feature>
<proteinExistence type="predicted"/>
<dbReference type="FunFam" id="1.20.1280.290:FF:000008">
    <property type="entry name" value="PQ-loop repeat-containing protein 1"/>
    <property type="match status" value="1"/>
</dbReference>
<dbReference type="GO" id="GO:0005768">
    <property type="term" value="C:endosome"/>
    <property type="evidence" value="ECO:0007669"/>
    <property type="project" value="TreeGrafter"/>
</dbReference>
<evidence type="ECO:0000256" key="6">
    <source>
        <dbReference type="SAM" id="Phobius"/>
    </source>
</evidence>
<keyword evidence="8" id="KW-1185">Reference proteome</keyword>
<dbReference type="GO" id="GO:0016020">
    <property type="term" value="C:membrane"/>
    <property type="evidence" value="ECO:0007669"/>
    <property type="project" value="UniProtKB-SubCell"/>
</dbReference>
<dbReference type="InterPro" id="IPR052241">
    <property type="entry name" value="SLC66/Scramblase_ANY1"/>
</dbReference>
<evidence type="ECO:0000256" key="3">
    <source>
        <dbReference type="ARBA" id="ARBA00022989"/>
    </source>
</evidence>
<evidence type="ECO:0000256" key="5">
    <source>
        <dbReference type="SAM" id="MobiDB-lite"/>
    </source>
</evidence>
<reference evidence="7" key="1">
    <citation type="submission" date="2025-08" db="UniProtKB">
        <authorList>
            <consortium name="Ensembl"/>
        </authorList>
    </citation>
    <scope>IDENTIFICATION</scope>
</reference>
<feature type="transmembrane region" description="Helical" evidence="6">
    <location>
        <begin position="72"/>
        <end position="95"/>
    </location>
</feature>
<dbReference type="Pfam" id="PF04193">
    <property type="entry name" value="PQ-loop"/>
    <property type="match status" value="2"/>
</dbReference>
<dbReference type="AlphaFoldDB" id="A0A8C5Q6Q4"/>
<feature type="region of interest" description="Disordered" evidence="5">
    <location>
        <begin position="224"/>
        <end position="245"/>
    </location>
</feature>
<evidence type="ECO:0008006" key="9">
    <source>
        <dbReference type="Google" id="ProtNLM"/>
    </source>
</evidence>
<evidence type="ECO:0000256" key="2">
    <source>
        <dbReference type="ARBA" id="ARBA00022692"/>
    </source>
</evidence>
<evidence type="ECO:0000256" key="4">
    <source>
        <dbReference type="ARBA" id="ARBA00023136"/>
    </source>
</evidence>
<organism evidence="7 8">
    <name type="scientific">Leptobrachium leishanense</name>
    <name type="common">Leishan spiny toad</name>
    <dbReference type="NCBI Taxonomy" id="445787"/>
    <lineage>
        <taxon>Eukaryota</taxon>
        <taxon>Metazoa</taxon>
        <taxon>Chordata</taxon>
        <taxon>Craniata</taxon>
        <taxon>Vertebrata</taxon>
        <taxon>Euteleostomi</taxon>
        <taxon>Amphibia</taxon>
        <taxon>Batrachia</taxon>
        <taxon>Anura</taxon>
        <taxon>Pelobatoidea</taxon>
        <taxon>Megophryidae</taxon>
        <taxon>Leptobrachium</taxon>
    </lineage>
</organism>
<comment type="subcellular location">
    <subcellularLocation>
        <location evidence="1">Membrane</location>
        <topology evidence="1">Multi-pass membrane protein</topology>
    </subcellularLocation>
</comment>
<dbReference type="Ensembl" id="ENSLLET00000033825.1">
    <property type="protein sequence ID" value="ENSLLEP00000032566.1"/>
    <property type="gene ID" value="ENSLLEG00000020662.1"/>
</dbReference>
<feature type="transmembrane region" description="Helical" evidence="6">
    <location>
        <begin position="150"/>
        <end position="170"/>
    </location>
</feature>
<dbReference type="GO" id="GO:0005829">
    <property type="term" value="C:cytosol"/>
    <property type="evidence" value="ECO:0007669"/>
    <property type="project" value="GOC"/>
</dbReference>
<dbReference type="GeneTree" id="ENSGT00390000002381"/>
<evidence type="ECO:0000256" key="1">
    <source>
        <dbReference type="ARBA" id="ARBA00004141"/>
    </source>
</evidence>
<dbReference type="InterPro" id="IPR006603">
    <property type="entry name" value="PQ-loop_rpt"/>
</dbReference>
<keyword evidence="2 6" id="KW-0812">Transmembrane</keyword>
<dbReference type="PANTHER" id="PTHR14856:SF11">
    <property type="entry name" value="PQ-LOOP REPEAT-CONTAINING PROTEIN 1 ISOFORM X1"/>
    <property type="match status" value="1"/>
</dbReference>